<organism evidence="7 8">
    <name type="scientific">Diversispora eburnea</name>
    <dbReference type="NCBI Taxonomy" id="1213867"/>
    <lineage>
        <taxon>Eukaryota</taxon>
        <taxon>Fungi</taxon>
        <taxon>Fungi incertae sedis</taxon>
        <taxon>Mucoromycota</taxon>
        <taxon>Glomeromycotina</taxon>
        <taxon>Glomeromycetes</taxon>
        <taxon>Diversisporales</taxon>
        <taxon>Diversisporaceae</taxon>
        <taxon>Diversispora</taxon>
    </lineage>
</organism>
<feature type="transmembrane region" description="Helical" evidence="5">
    <location>
        <begin position="279"/>
        <end position="300"/>
    </location>
</feature>
<dbReference type="OrthoDB" id="3026777at2759"/>
<feature type="transmembrane region" description="Helical" evidence="5">
    <location>
        <begin position="307"/>
        <end position="326"/>
    </location>
</feature>
<feature type="transmembrane region" description="Helical" evidence="5">
    <location>
        <begin position="87"/>
        <end position="108"/>
    </location>
</feature>
<dbReference type="Proteomes" id="UP000789706">
    <property type="component" value="Unassembled WGS sequence"/>
</dbReference>
<keyword evidence="4 5" id="KW-0472">Membrane</keyword>
<keyword evidence="8" id="KW-1185">Reference proteome</keyword>
<feature type="transmembrane region" description="Helical" evidence="5">
    <location>
        <begin position="120"/>
        <end position="144"/>
    </location>
</feature>
<evidence type="ECO:0000259" key="6">
    <source>
        <dbReference type="PROSITE" id="PS50850"/>
    </source>
</evidence>
<comment type="caution">
    <text evidence="7">The sequence shown here is derived from an EMBL/GenBank/DDBJ whole genome shotgun (WGS) entry which is preliminary data.</text>
</comment>
<dbReference type="PROSITE" id="PS50850">
    <property type="entry name" value="MFS"/>
    <property type="match status" value="1"/>
</dbReference>
<evidence type="ECO:0000256" key="5">
    <source>
        <dbReference type="SAM" id="Phobius"/>
    </source>
</evidence>
<proteinExistence type="predicted"/>
<dbReference type="Pfam" id="PF07690">
    <property type="entry name" value="MFS_1"/>
    <property type="match status" value="1"/>
</dbReference>
<protein>
    <submittedName>
        <fullName evidence="7">7352_t:CDS:1</fullName>
    </submittedName>
</protein>
<dbReference type="AlphaFoldDB" id="A0A9N8UWW9"/>
<accession>A0A9N8UWW9</accession>
<keyword evidence="2 5" id="KW-0812">Transmembrane</keyword>
<dbReference type="GO" id="GO:0022857">
    <property type="term" value="F:transmembrane transporter activity"/>
    <property type="evidence" value="ECO:0007669"/>
    <property type="project" value="InterPro"/>
</dbReference>
<evidence type="ECO:0000313" key="8">
    <source>
        <dbReference type="Proteomes" id="UP000789706"/>
    </source>
</evidence>
<dbReference type="InterPro" id="IPR011701">
    <property type="entry name" value="MFS"/>
</dbReference>
<dbReference type="InterPro" id="IPR020846">
    <property type="entry name" value="MFS_dom"/>
</dbReference>
<dbReference type="InterPro" id="IPR036259">
    <property type="entry name" value="MFS_trans_sf"/>
</dbReference>
<evidence type="ECO:0000256" key="1">
    <source>
        <dbReference type="ARBA" id="ARBA00004141"/>
    </source>
</evidence>
<reference evidence="7" key="1">
    <citation type="submission" date="2021-06" db="EMBL/GenBank/DDBJ databases">
        <authorList>
            <person name="Kallberg Y."/>
            <person name="Tangrot J."/>
            <person name="Rosling A."/>
        </authorList>
    </citation>
    <scope>NUCLEOTIDE SEQUENCE</scope>
    <source>
        <strain evidence="7">AZ414A</strain>
    </source>
</reference>
<keyword evidence="3 5" id="KW-1133">Transmembrane helix</keyword>
<feature type="transmembrane region" description="Helical" evidence="5">
    <location>
        <begin position="239"/>
        <end position="259"/>
    </location>
</feature>
<feature type="transmembrane region" description="Helical" evidence="5">
    <location>
        <begin position="376"/>
        <end position="396"/>
    </location>
</feature>
<evidence type="ECO:0000256" key="4">
    <source>
        <dbReference type="ARBA" id="ARBA00023136"/>
    </source>
</evidence>
<feature type="transmembrane region" description="Helical" evidence="5">
    <location>
        <begin position="156"/>
        <end position="179"/>
    </location>
</feature>
<evidence type="ECO:0000256" key="3">
    <source>
        <dbReference type="ARBA" id="ARBA00022989"/>
    </source>
</evidence>
<dbReference type="PANTHER" id="PTHR23507:SF1">
    <property type="entry name" value="FI18259P1-RELATED"/>
    <property type="match status" value="1"/>
</dbReference>
<dbReference type="Gene3D" id="1.20.1250.20">
    <property type="entry name" value="MFS general substrate transporter like domains"/>
    <property type="match status" value="1"/>
</dbReference>
<dbReference type="PANTHER" id="PTHR23507">
    <property type="entry name" value="ZGC:174356"/>
    <property type="match status" value="1"/>
</dbReference>
<sequence length="399" mass="44444">MSFTIGLELTTKVKFNVQIVCQNYYYSKSEQSPHFLINFNNEMCDIPEIQSITSELMSILNLCSAVPGIFVLGLFGSISDKKGRRIILLLAALGFGINSLTVIFVGNFWEYIGSNYSKYLMLGCLLDGFSGGLLSLFATIHAYAADCSTPKQRSIIFGWIQGVLFMGIALGSVTSGLILESTDNIISVFYLSVILSTIFFLFVLFILPESVSFDKRLENHPQQSQPPARKKTNWKQFMITYFMLVSAAFGVQNVMFLYTSYVFKWSLIEQDEKEKRNGLLYDVWVIRFGLIIDSFAFLIYGLATNSIIFVTGGIFGAFGIIANSTIRSVQTNLVPSSQVGQLLGAISVVETIARITAPAIFNSMYSYLVVTTAPNVVWYTISGMLFFGVILMFLIVPKK</sequence>
<evidence type="ECO:0000313" key="7">
    <source>
        <dbReference type="EMBL" id="CAG8432864.1"/>
    </source>
</evidence>
<comment type="subcellular location">
    <subcellularLocation>
        <location evidence="1">Membrane</location>
        <topology evidence="1">Multi-pass membrane protein</topology>
    </subcellularLocation>
</comment>
<feature type="domain" description="Major facilitator superfamily (MFS) profile" evidence="6">
    <location>
        <begin position="1"/>
        <end position="399"/>
    </location>
</feature>
<feature type="transmembrane region" description="Helical" evidence="5">
    <location>
        <begin position="185"/>
        <end position="207"/>
    </location>
</feature>
<name>A0A9N8UWW9_9GLOM</name>
<gene>
    <name evidence="7" type="ORF">DEBURN_LOCUS191</name>
</gene>
<dbReference type="SUPFAM" id="SSF103473">
    <property type="entry name" value="MFS general substrate transporter"/>
    <property type="match status" value="1"/>
</dbReference>
<dbReference type="EMBL" id="CAJVPK010000005">
    <property type="protein sequence ID" value="CAG8432864.1"/>
    <property type="molecule type" value="Genomic_DNA"/>
</dbReference>
<dbReference type="GO" id="GO:0016020">
    <property type="term" value="C:membrane"/>
    <property type="evidence" value="ECO:0007669"/>
    <property type="project" value="UniProtKB-SubCell"/>
</dbReference>
<feature type="transmembrane region" description="Helical" evidence="5">
    <location>
        <begin position="56"/>
        <end position="75"/>
    </location>
</feature>
<evidence type="ECO:0000256" key="2">
    <source>
        <dbReference type="ARBA" id="ARBA00022692"/>
    </source>
</evidence>